<organism evidence="1 2">
    <name type="scientific">Ustilaginoidea virens</name>
    <name type="common">Rice false smut fungus</name>
    <name type="synonym">Villosiclava virens</name>
    <dbReference type="NCBI Taxonomy" id="1159556"/>
    <lineage>
        <taxon>Eukaryota</taxon>
        <taxon>Fungi</taxon>
        <taxon>Dikarya</taxon>
        <taxon>Ascomycota</taxon>
        <taxon>Pezizomycotina</taxon>
        <taxon>Sordariomycetes</taxon>
        <taxon>Hypocreomycetidae</taxon>
        <taxon>Hypocreales</taxon>
        <taxon>Clavicipitaceae</taxon>
        <taxon>Ustilaginoidea</taxon>
    </lineage>
</organism>
<gene>
    <name evidence="1" type="ORF">UVI_02058960</name>
</gene>
<accession>A0A1B5L560</accession>
<reference evidence="2" key="1">
    <citation type="journal article" date="2016" name="Genome Announc.">
        <title>Genome sequence of Ustilaginoidea virens IPU010, a rice pathogenic fungus causing false smut.</title>
        <authorList>
            <person name="Kumagai T."/>
            <person name="Ishii T."/>
            <person name="Terai G."/>
            <person name="Umemura M."/>
            <person name="Machida M."/>
            <person name="Asai K."/>
        </authorList>
    </citation>
    <scope>NUCLEOTIDE SEQUENCE [LARGE SCALE GENOMIC DNA]</scope>
    <source>
        <strain evidence="2">IPU010</strain>
    </source>
</reference>
<sequence length="293" mass="33084">MAVFCDNKRKYSDFFGGRVVDEQSVSFGHVDWPSKCKGKISLAAPPFASLKVSWFHYLCKNIDVEQVSPHAGPSIVESHPANAEPLSQDNWTWLRSAFFLKSGVGGPPAPCITLVCFGASASLEQRFRDLAASPSWTQCLDAPYNLLVVVLDELFLEMNDQAWRLADVFRTIEQAALRDFAKTSRVWITPSRQDIVGLHNIAKQCFYLREAFDAIDLTVQELVQQHLRIWPDSPARQSTSSLLRYKLGLFRSVNLRLASLDRRIANIHSLVRKRLFSRGAQKEEEENTVGRAS</sequence>
<protein>
    <submittedName>
        <fullName evidence="1">Uncharacterized protein</fullName>
    </submittedName>
</protein>
<name>A0A1B5L560_USTVR</name>
<evidence type="ECO:0000313" key="2">
    <source>
        <dbReference type="Proteomes" id="UP000054053"/>
    </source>
</evidence>
<comment type="caution">
    <text evidence="1">The sequence shown here is derived from an EMBL/GenBank/DDBJ whole genome shotgun (WGS) entry which is preliminary data.</text>
</comment>
<proteinExistence type="predicted"/>
<dbReference type="EMBL" id="BBTG02000057">
    <property type="protein sequence ID" value="GAO18682.1"/>
    <property type="molecule type" value="Genomic_DNA"/>
</dbReference>
<dbReference type="Proteomes" id="UP000054053">
    <property type="component" value="Unassembled WGS sequence"/>
</dbReference>
<evidence type="ECO:0000313" key="1">
    <source>
        <dbReference type="EMBL" id="GAO18682.1"/>
    </source>
</evidence>
<dbReference type="AlphaFoldDB" id="A0A1B5L560"/>